<protein>
    <submittedName>
        <fullName evidence="1">Uncharacterized protein</fullName>
    </submittedName>
</protein>
<reference evidence="1 2" key="1">
    <citation type="journal article" date="2014" name="Agronomy (Basel)">
        <title>A Draft Genome Sequence for Ensete ventricosum, the Drought-Tolerant Tree Against Hunger.</title>
        <authorList>
            <person name="Harrison J."/>
            <person name="Moore K.A."/>
            <person name="Paszkiewicz K."/>
            <person name="Jones T."/>
            <person name="Grant M."/>
            <person name="Ambacheew D."/>
            <person name="Muzemil S."/>
            <person name="Studholme D.J."/>
        </authorList>
    </citation>
    <scope>NUCLEOTIDE SEQUENCE [LARGE SCALE GENOMIC DNA]</scope>
</reference>
<gene>
    <name evidence="1" type="ORF">B296_00019069</name>
</gene>
<comment type="caution">
    <text evidence="1">The sequence shown here is derived from an EMBL/GenBank/DDBJ whole genome shotgun (WGS) entry which is preliminary data.</text>
</comment>
<accession>A0A426XQ75</accession>
<proteinExistence type="predicted"/>
<dbReference type="Proteomes" id="UP000287651">
    <property type="component" value="Unassembled WGS sequence"/>
</dbReference>
<dbReference type="AlphaFoldDB" id="A0A426XQ75"/>
<name>A0A426XQ75_ENSVE</name>
<dbReference type="EMBL" id="AMZH03018408">
    <property type="protein sequence ID" value="RRT41647.1"/>
    <property type="molecule type" value="Genomic_DNA"/>
</dbReference>
<organism evidence="1 2">
    <name type="scientific">Ensete ventricosum</name>
    <name type="common">Abyssinian banana</name>
    <name type="synonym">Musa ensete</name>
    <dbReference type="NCBI Taxonomy" id="4639"/>
    <lineage>
        <taxon>Eukaryota</taxon>
        <taxon>Viridiplantae</taxon>
        <taxon>Streptophyta</taxon>
        <taxon>Embryophyta</taxon>
        <taxon>Tracheophyta</taxon>
        <taxon>Spermatophyta</taxon>
        <taxon>Magnoliopsida</taxon>
        <taxon>Liliopsida</taxon>
        <taxon>Zingiberales</taxon>
        <taxon>Musaceae</taxon>
        <taxon>Ensete</taxon>
    </lineage>
</organism>
<sequence>MLAVEHLRGSNGDEGEGAMGSLAVVDDFVDGSLFEDISFGDLFVGMDDGDVLPDLELEPAEILVEFSGSAEGLFRVDAATQDVVEEERNACHRVEVASGMVEEDPIFVTATSPEGDRGGGAAGDRQSSALKDFRADGNRLPHSAQHCQPSASTTTAPKSLFFLVQGTGRLSLCRRSEKAAYVRLCSFLSLSSQWNQ</sequence>
<evidence type="ECO:0000313" key="2">
    <source>
        <dbReference type="Proteomes" id="UP000287651"/>
    </source>
</evidence>
<evidence type="ECO:0000313" key="1">
    <source>
        <dbReference type="EMBL" id="RRT41647.1"/>
    </source>
</evidence>